<sequence>MAAPVQAVIFDIGNVLIEWQPERHYDRVVGERRRKEMFAAVDLHAMNDRVDQGENFHRVVHACAAENPDFRDDIIRWHDDWLLMASPAIPHAVTLLRNLRRRDVAVFALSNFGIETFEIALLEYPFLNEFDRAYISGHMGVTKPDPAIYAQVEADCGLPPESLLFADDRIDNIEAAAARGWQTHLFDGAAGWAARLVREGLLNEEEAGP</sequence>
<evidence type="ECO:0000313" key="1">
    <source>
        <dbReference type="EMBL" id="QXT39921.1"/>
    </source>
</evidence>
<dbReference type="SFLD" id="SFLDS00003">
    <property type="entry name" value="Haloacid_Dehalogenase"/>
    <property type="match status" value="1"/>
</dbReference>
<dbReference type="Proteomes" id="UP000825009">
    <property type="component" value="Chromosome"/>
</dbReference>
<accession>A0A8F6YBC2</accession>
<gene>
    <name evidence="1" type="ORF">KYE46_01265</name>
</gene>
<dbReference type="RefSeq" id="WP_219002911.1">
    <property type="nucleotide sequence ID" value="NZ_CP079194.1"/>
</dbReference>
<dbReference type="AlphaFoldDB" id="A0A8F6YBC2"/>
<dbReference type="PANTHER" id="PTHR43611">
    <property type="entry name" value="ALPHA-D-GLUCOSE 1-PHOSPHATE PHOSPHATASE"/>
    <property type="match status" value="1"/>
</dbReference>
<dbReference type="SFLD" id="SFLDG01129">
    <property type="entry name" value="C1.5:_HAD__Beta-PGM__Phosphata"/>
    <property type="match status" value="1"/>
</dbReference>
<dbReference type="InterPro" id="IPR006439">
    <property type="entry name" value="HAD-SF_hydro_IA"/>
</dbReference>
<dbReference type="PANTHER" id="PTHR43611:SF3">
    <property type="entry name" value="FLAVIN MONONUCLEOTIDE HYDROLASE 1, CHLOROPLATIC"/>
    <property type="match status" value="1"/>
</dbReference>
<dbReference type="Pfam" id="PF00702">
    <property type="entry name" value="Hydrolase"/>
    <property type="match status" value="1"/>
</dbReference>
<reference evidence="1 2" key="1">
    <citation type="submission" date="2021-07" db="EMBL/GenBank/DDBJ databases">
        <title>A novel Jannaschia species isolated from marine dinoflagellate Ceratoperidinium margalefii.</title>
        <authorList>
            <person name="Jiang Y."/>
            <person name="Li Z."/>
        </authorList>
    </citation>
    <scope>NUCLEOTIDE SEQUENCE [LARGE SCALE GENOMIC DNA]</scope>
    <source>
        <strain evidence="1 2">J12C1-MA-4</strain>
    </source>
</reference>
<dbReference type="CDD" id="cd02603">
    <property type="entry name" value="HAD_sEH-N_like"/>
    <property type="match status" value="1"/>
</dbReference>
<keyword evidence="2" id="KW-1185">Reference proteome</keyword>
<protein>
    <submittedName>
        <fullName evidence="1">HAD family phosphatase</fullName>
    </submittedName>
</protein>
<organism evidence="1 2">
    <name type="scientific">Gymnodinialimonas ceratoperidinii</name>
    <dbReference type="NCBI Taxonomy" id="2856823"/>
    <lineage>
        <taxon>Bacteria</taxon>
        <taxon>Pseudomonadati</taxon>
        <taxon>Pseudomonadota</taxon>
        <taxon>Alphaproteobacteria</taxon>
        <taxon>Rhodobacterales</taxon>
        <taxon>Paracoccaceae</taxon>
        <taxon>Gymnodinialimonas</taxon>
    </lineage>
</organism>
<dbReference type="KEGG" id="gce:KYE46_01265"/>
<name>A0A8F6YBC2_9RHOB</name>
<dbReference type="NCBIfam" id="TIGR01509">
    <property type="entry name" value="HAD-SF-IA-v3"/>
    <property type="match status" value="1"/>
</dbReference>
<evidence type="ECO:0000313" key="2">
    <source>
        <dbReference type="Proteomes" id="UP000825009"/>
    </source>
</evidence>
<proteinExistence type="predicted"/>
<dbReference type="EMBL" id="CP079194">
    <property type="protein sequence ID" value="QXT39921.1"/>
    <property type="molecule type" value="Genomic_DNA"/>
</dbReference>